<dbReference type="GO" id="GO:0005743">
    <property type="term" value="C:mitochondrial inner membrane"/>
    <property type="evidence" value="ECO:0007669"/>
    <property type="project" value="UniProtKB-SubCell"/>
</dbReference>
<comment type="caution">
    <text evidence="10">The sequence shown here is derived from an EMBL/GenBank/DDBJ whole genome shotgun (WGS) entry which is preliminary data.</text>
</comment>
<keyword evidence="8 9" id="KW-0472">Membrane</keyword>
<dbReference type="EMBL" id="MCGT01000052">
    <property type="protein sequence ID" value="ORX43853.1"/>
    <property type="molecule type" value="Genomic_DNA"/>
</dbReference>
<dbReference type="Proteomes" id="UP000242146">
    <property type="component" value="Unassembled WGS sequence"/>
</dbReference>
<evidence type="ECO:0000256" key="8">
    <source>
        <dbReference type="ARBA" id="ARBA00023136"/>
    </source>
</evidence>
<evidence type="ECO:0000256" key="2">
    <source>
        <dbReference type="ARBA" id="ARBA00009575"/>
    </source>
</evidence>
<feature type="transmembrane region" description="Helical" evidence="9">
    <location>
        <begin position="39"/>
        <end position="56"/>
    </location>
</feature>
<evidence type="ECO:0000256" key="6">
    <source>
        <dbReference type="ARBA" id="ARBA00022989"/>
    </source>
</evidence>
<dbReference type="OrthoDB" id="14603at2759"/>
<sequence>MSNDHQGDVHSKADYVDALKSVKLEELKDIGKIPCARTSLLYGIGAGFGIAALRFITKRNIKSSSNWAVGTFCGVSAINFELCQMERKQKLERLQLIVKESDSKARASAIRKGIQVVIDEPAASSKD</sequence>
<dbReference type="PANTHER" id="PTHR31586">
    <property type="entry name" value="CYTOCHROME C OXIDASE PROTEIN 20"/>
    <property type="match status" value="1"/>
</dbReference>
<keyword evidence="7" id="KW-0496">Mitochondrion</keyword>
<dbReference type="GO" id="GO:0033617">
    <property type="term" value="P:mitochondrial respiratory chain complex IV assembly"/>
    <property type="evidence" value="ECO:0007669"/>
    <property type="project" value="InterPro"/>
</dbReference>
<keyword evidence="4 9" id="KW-0812">Transmembrane</keyword>
<dbReference type="InterPro" id="IPR022533">
    <property type="entry name" value="Cox20"/>
</dbReference>
<organism evidence="10 11">
    <name type="scientific">Hesseltinella vesiculosa</name>
    <dbReference type="NCBI Taxonomy" id="101127"/>
    <lineage>
        <taxon>Eukaryota</taxon>
        <taxon>Fungi</taxon>
        <taxon>Fungi incertae sedis</taxon>
        <taxon>Mucoromycota</taxon>
        <taxon>Mucoromycotina</taxon>
        <taxon>Mucoromycetes</taxon>
        <taxon>Mucorales</taxon>
        <taxon>Cunninghamellaceae</taxon>
        <taxon>Hesseltinella</taxon>
    </lineage>
</organism>
<dbReference type="PANTHER" id="PTHR31586:SF1">
    <property type="entry name" value="CYTOCHROME C OXIDASE ASSEMBLY PROTEIN COX20, MITOCHONDRIAL"/>
    <property type="match status" value="1"/>
</dbReference>
<name>A0A1X2G3H9_9FUNG</name>
<evidence type="ECO:0000256" key="4">
    <source>
        <dbReference type="ARBA" id="ARBA00022692"/>
    </source>
</evidence>
<comment type="similarity">
    <text evidence="2">Belongs to the COX20 family.</text>
</comment>
<evidence type="ECO:0000313" key="11">
    <source>
        <dbReference type="Proteomes" id="UP000242146"/>
    </source>
</evidence>
<protein>
    <recommendedName>
        <fullName evidence="3">Cytochrome c oxidase assembly protein COX20, mitochondrial</fullName>
    </recommendedName>
</protein>
<evidence type="ECO:0000313" key="10">
    <source>
        <dbReference type="EMBL" id="ORX43853.1"/>
    </source>
</evidence>
<dbReference type="Pfam" id="PF12597">
    <property type="entry name" value="Cox20"/>
    <property type="match status" value="1"/>
</dbReference>
<evidence type="ECO:0000256" key="1">
    <source>
        <dbReference type="ARBA" id="ARBA00004273"/>
    </source>
</evidence>
<reference evidence="10 11" key="1">
    <citation type="submission" date="2016-07" db="EMBL/GenBank/DDBJ databases">
        <title>Pervasive Adenine N6-methylation of Active Genes in Fungi.</title>
        <authorList>
            <consortium name="DOE Joint Genome Institute"/>
            <person name="Mondo S.J."/>
            <person name="Dannebaum R.O."/>
            <person name="Kuo R.C."/>
            <person name="Labutti K."/>
            <person name="Haridas S."/>
            <person name="Kuo A."/>
            <person name="Salamov A."/>
            <person name="Ahrendt S.R."/>
            <person name="Lipzen A."/>
            <person name="Sullivan W."/>
            <person name="Andreopoulos W.B."/>
            <person name="Clum A."/>
            <person name="Lindquist E."/>
            <person name="Daum C."/>
            <person name="Ramamoorthy G.K."/>
            <person name="Gryganskyi A."/>
            <person name="Culley D."/>
            <person name="Magnuson J.K."/>
            <person name="James T.Y."/>
            <person name="O'Malley M.A."/>
            <person name="Stajich J.E."/>
            <person name="Spatafora J.W."/>
            <person name="Visel A."/>
            <person name="Grigoriev I.V."/>
        </authorList>
    </citation>
    <scope>NUCLEOTIDE SEQUENCE [LARGE SCALE GENOMIC DNA]</scope>
    <source>
        <strain evidence="10 11">NRRL 3301</strain>
    </source>
</reference>
<evidence type="ECO:0000256" key="3">
    <source>
        <dbReference type="ARBA" id="ARBA00017689"/>
    </source>
</evidence>
<gene>
    <name evidence="10" type="ORF">DM01DRAFT_1387022</name>
</gene>
<keyword evidence="6 9" id="KW-1133">Transmembrane helix</keyword>
<keyword evidence="5" id="KW-0999">Mitochondrion inner membrane</keyword>
<keyword evidence="11" id="KW-1185">Reference proteome</keyword>
<evidence type="ECO:0000256" key="7">
    <source>
        <dbReference type="ARBA" id="ARBA00023128"/>
    </source>
</evidence>
<comment type="subcellular location">
    <subcellularLocation>
        <location evidence="1">Mitochondrion inner membrane</location>
    </subcellularLocation>
</comment>
<dbReference type="STRING" id="101127.A0A1X2G3H9"/>
<proteinExistence type="inferred from homology"/>
<accession>A0A1X2G3H9</accession>
<dbReference type="AlphaFoldDB" id="A0A1X2G3H9"/>
<evidence type="ECO:0000256" key="9">
    <source>
        <dbReference type="SAM" id="Phobius"/>
    </source>
</evidence>
<evidence type="ECO:0000256" key="5">
    <source>
        <dbReference type="ARBA" id="ARBA00022792"/>
    </source>
</evidence>